<evidence type="ECO:0000313" key="2">
    <source>
        <dbReference type="Proteomes" id="UP000694890"/>
    </source>
</evidence>
<organism evidence="2 3">
    <name type="scientific">Lates calcarifer</name>
    <name type="common">Barramundi</name>
    <name type="synonym">Holocentrus calcarifer</name>
    <dbReference type="NCBI Taxonomy" id="8187"/>
    <lineage>
        <taxon>Eukaryota</taxon>
        <taxon>Metazoa</taxon>
        <taxon>Chordata</taxon>
        <taxon>Craniata</taxon>
        <taxon>Vertebrata</taxon>
        <taxon>Euteleostomi</taxon>
        <taxon>Actinopterygii</taxon>
        <taxon>Neopterygii</taxon>
        <taxon>Teleostei</taxon>
        <taxon>Neoteleostei</taxon>
        <taxon>Acanthomorphata</taxon>
        <taxon>Carangaria</taxon>
        <taxon>Carangaria incertae sedis</taxon>
        <taxon>Centropomidae</taxon>
        <taxon>Lates</taxon>
    </lineage>
</organism>
<proteinExistence type="predicted"/>
<evidence type="ECO:0000313" key="3">
    <source>
        <dbReference type="RefSeq" id="XP_050932834.1"/>
    </source>
</evidence>
<gene>
    <name evidence="3" type="primary">si:ch1073-126c3.2</name>
</gene>
<keyword evidence="1" id="KW-0732">Signal</keyword>
<protein>
    <submittedName>
        <fullName evidence="3">Uncharacterized protein si:ch1073-126c3.2 isoform X1</fullName>
    </submittedName>
</protein>
<sequence length="229" mass="25158">MALKGTLIWICSLAVLSLSATQHETSPHNKQPQLFERLNADLKIGTKTSVLSAMNQQVAVESGENLPATLTAQQSAALLLLVRNLADSLHKHQLKDCQGSEPKNCTEAEVPKNGGLACVTVANKRYCKPMCNYGYDFNFLRRSRLFEECSEQTGHKWVTQYVGGNKLAMCNEASSQISGAKSAYFPKDQDCLTTKSNSDLQNSTLEILTRELQSQGIQGDPQYHCLVCG</sequence>
<reference evidence="3" key="1">
    <citation type="submission" date="2025-08" db="UniProtKB">
        <authorList>
            <consortium name="RefSeq"/>
        </authorList>
    </citation>
    <scope>IDENTIFICATION</scope>
    <source>
        <tissue evidence="3">Brain</tissue>
    </source>
</reference>
<feature type="signal peptide" evidence="1">
    <location>
        <begin position="1"/>
        <end position="21"/>
    </location>
</feature>
<accession>A0AAJ8DVX6</accession>
<dbReference type="GeneID" id="108872912"/>
<feature type="chain" id="PRO_5042612748" evidence="1">
    <location>
        <begin position="22"/>
        <end position="229"/>
    </location>
</feature>
<dbReference type="Proteomes" id="UP000694890">
    <property type="component" value="Linkage group LG16_LG22"/>
</dbReference>
<evidence type="ECO:0000256" key="1">
    <source>
        <dbReference type="SAM" id="SignalP"/>
    </source>
</evidence>
<dbReference type="RefSeq" id="XP_050932834.1">
    <property type="nucleotide sequence ID" value="XM_051076877.1"/>
</dbReference>
<name>A0AAJ8DVX6_LATCA</name>
<dbReference type="AlphaFoldDB" id="A0AAJ8DVX6"/>